<dbReference type="Proteomes" id="UP001054945">
    <property type="component" value="Unassembled WGS sequence"/>
</dbReference>
<evidence type="ECO:0000313" key="1">
    <source>
        <dbReference type="EMBL" id="GIX77214.1"/>
    </source>
</evidence>
<reference evidence="1 2" key="1">
    <citation type="submission" date="2021-06" db="EMBL/GenBank/DDBJ databases">
        <title>Caerostris extrusa draft genome.</title>
        <authorList>
            <person name="Kono N."/>
            <person name="Arakawa K."/>
        </authorList>
    </citation>
    <scope>NUCLEOTIDE SEQUENCE [LARGE SCALE GENOMIC DNA]</scope>
</reference>
<dbReference type="EMBL" id="BPLR01002732">
    <property type="protein sequence ID" value="GIX77214.1"/>
    <property type="molecule type" value="Genomic_DNA"/>
</dbReference>
<name>A0AAV4MXL9_CAEEX</name>
<keyword evidence="2" id="KW-1185">Reference proteome</keyword>
<gene>
    <name evidence="1" type="ORF">CEXT_795581</name>
</gene>
<protein>
    <submittedName>
        <fullName evidence="1">Uncharacterized protein</fullName>
    </submittedName>
</protein>
<proteinExistence type="predicted"/>
<sequence>MIPSNEVVYQLAVHCMRGNRNLGYFDSDAQLCCLFTKRALSTVSPKRYFLMSLLNSRKKKASFVIVFNGRVLSLIGCIGCNGKNAPEGDMNHY</sequence>
<evidence type="ECO:0000313" key="2">
    <source>
        <dbReference type="Proteomes" id="UP001054945"/>
    </source>
</evidence>
<organism evidence="1 2">
    <name type="scientific">Caerostris extrusa</name>
    <name type="common">Bark spider</name>
    <name type="synonym">Caerostris bankana</name>
    <dbReference type="NCBI Taxonomy" id="172846"/>
    <lineage>
        <taxon>Eukaryota</taxon>
        <taxon>Metazoa</taxon>
        <taxon>Ecdysozoa</taxon>
        <taxon>Arthropoda</taxon>
        <taxon>Chelicerata</taxon>
        <taxon>Arachnida</taxon>
        <taxon>Araneae</taxon>
        <taxon>Araneomorphae</taxon>
        <taxon>Entelegynae</taxon>
        <taxon>Araneoidea</taxon>
        <taxon>Araneidae</taxon>
        <taxon>Caerostris</taxon>
    </lineage>
</organism>
<comment type="caution">
    <text evidence="1">The sequence shown here is derived from an EMBL/GenBank/DDBJ whole genome shotgun (WGS) entry which is preliminary data.</text>
</comment>
<dbReference type="AlphaFoldDB" id="A0AAV4MXL9"/>
<accession>A0AAV4MXL9</accession>